<proteinExistence type="predicted"/>
<dbReference type="Proteomes" id="UP000472273">
    <property type="component" value="Unplaced"/>
</dbReference>
<name>A0A670YJ32_PSETE</name>
<dbReference type="Ensembl" id="ENSPTXT00000012120.1">
    <property type="protein sequence ID" value="ENSPTXP00000011737.1"/>
    <property type="gene ID" value="ENSPTXG00000008285.1"/>
</dbReference>
<keyword evidence="3" id="KW-1185">Reference proteome</keyword>
<evidence type="ECO:0000313" key="3">
    <source>
        <dbReference type="Proteomes" id="UP000472273"/>
    </source>
</evidence>
<reference evidence="2" key="2">
    <citation type="submission" date="2025-09" db="UniProtKB">
        <authorList>
            <consortium name="Ensembl"/>
        </authorList>
    </citation>
    <scope>IDENTIFICATION</scope>
</reference>
<reference evidence="2" key="1">
    <citation type="submission" date="2025-08" db="UniProtKB">
        <authorList>
            <consortium name="Ensembl"/>
        </authorList>
    </citation>
    <scope>IDENTIFICATION</scope>
</reference>
<evidence type="ECO:0000256" key="1">
    <source>
        <dbReference type="SAM" id="MobiDB-lite"/>
    </source>
</evidence>
<accession>A0A670YJ32</accession>
<protein>
    <submittedName>
        <fullName evidence="2">Uncharacterized protein</fullName>
    </submittedName>
</protein>
<evidence type="ECO:0000313" key="2">
    <source>
        <dbReference type="Ensembl" id="ENSPTXP00000011737.1"/>
    </source>
</evidence>
<dbReference type="AlphaFoldDB" id="A0A670YJ32"/>
<feature type="region of interest" description="Disordered" evidence="1">
    <location>
        <begin position="46"/>
        <end position="84"/>
    </location>
</feature>
<sequence>AEERYSLVPHAHVRLHEAVSIGQCKLPKRQSHQPLQGEAWLPASPHHQAVSGLRASAQALSPRREAASTNDVKNGGETHGLNRP</sequence>
<organism evidence="2 3">
    <name type="scientific">Pseudonaja textilis</name>
    <name type="common">Eastern brown snake</name>
    <dbReference type="NCBI Taxonomy" id="8673"/>
    <lineage>
        <taxon>Eukaryota</taxon>
        <taxon>Metazoa</taxon>
        <taxon>Chordata</taxon>
        <taxon>Craniata</taxon>
        <taxon>Vertebrata</taxon>
        <taxon>Euteleostomi</taxon>
        <taxon>Lepidosauria</taxon>
        <taxon>Squamata</taxon>
        <taxon>Bifurcata</taxon>
        <taxon>Unidentata</taxon>
        <taxon>Episquamata</taxon>
        <taxon>Toxicofera</taxon>
        <taxon>Serpentes</taxon>
        <taxon>Colubroidea</taxon>
        <taxon>Elapidae</taxon>
        <taxon>Hydrophiinae</taxon>
        <taxon>Pseudonaja</taxon>
    </lineage>
</organism>